<gene>
    <name evidence="2" type="ORF">NDU88_003614</name>
</gene>
<reference evidence="2" key="1">
    <citation type="journal article" date="2022" name="bioRxiv">
        <title>Sequencing and chromosome-scale assembly of the giantPleurodeles waltlgenome.</title>
        <authorList>
            <person name="Brown T."/>
            <person name="Elewa A."/>
            <person name="Iarovenko S."/>
            <person name="Subramanian E."/>
            <person name="Araus A.J."/>
            <person name="Petzold A."/>
            <person name="Susuki M."/>
            <person name="Suzuki K.-i.T."/>
            <person name="Hayashi T."/>
            <person name="Toyoda A."/>
            <person name="Oliveira C."/>
            <person name="Osipova E."/>
            <person name="Leigh N.D."/>
            <person name="Simon A."/>
            <person name="Yun M.H."/>
        </authorList>
    </citation>
    <scope>NUCLEOTIDE SEQUENCE</scope>
    <source>
        <strain evidence="2">20211129_DDA</strain>
        <tissue evidence="2">Liver</tissue>
    </source>
</reference>
<evidence type="ECO:0000313" key="2">
    <source>
        <dbReference type="EMBL" id="KAJ1186834.1"/>
    </source>
</evidence>
<dbReference type="AlphaFoldDB" id="A0AAV7UFP0"/>
<feature type="compositionally biased region" description="Polar residues" evidence="1">
    <location>
        <begin position="51"/>
        <end position="60"/>
    </location>
</feature>
<organism evidence="2 3">
    <name type="scientific">Pleurodeles waltl</name>
    <name type="common">Iberian ribbed newt</name>
    <dbReference type="NCBI Taxonomy" id="8319"/>
    <lineage>
        <taxon>Eukaryota</taxon>
        <taxon>Metazoa</taxon>
        <taxon>Chordata</taxon>
        <taxon>Craniata</taxon>
        <taxon>Vertebrata</taxon>
        <taxon>Euteleostomi</taxon>
        <taxon>Amphibia</taxon>
        <taxon>Batrachia</taxon>
        <taxon>Caudata</taxon>
        <taxon>Salamandroidea</taxon>
        <taxon>Salamandridae</taxon>
        <taxon>Pleurodelinae</taxon>
        <taxon>Pleurodeles</taxon>
    </lineage>
</organism>
<feature type="region of interest" description="Disordered" evidence="1">
    <location>
        <begin position="137"/>
        <end position="170"/>
    </location>
</feature>
<feature type="region of interest" description="Disordered" evidence="1">
    <location>
        <begin position="47"/>
        <end position="124"/>
    </location>
</feature>
<dbReference type="EMBL" id="JANPWB010000005">
    <property type="protein sequence ID" value="KAJ1186834.1"/>
    <property type="molecule type" value="Genomic_DNA"/>
</dbReference>
<accession>A0AAV7UFP0</accession>
<evidence type="ECO:0000313" key="3">
    <source>
        <dbReference type="Proteomes" id="UP001066276"/>
    </source>
</evidence>
<name>A0AAV7UFP0_PLEWA</name>
<proteinExistence type="predicted"/>
<sequence length="170" mass="18593">MHPQDGVAQQHKQPSRQCPCRLHLPPSSSLQAANILAPGCPGPTCGLAPQSCASSSQCKGRSQAPQQPQQYRAREPGPPTPMRPKAHQAPPPLTWHRRSPCCRPSTGSDRRPAPARQPYTPLDRLLPCTATLPAAELPTQWPVSVWRDPGDHDQGPRQYRTPPRHSAPVM</sequence>
<evidence type="ECO:0000256" key="1">
    <source>
        <dbReference type="SAM" id="MobiDB-lite"/>
    </source>
</evidence>
<comment type="caution">
    <text evidence="2">The sequence shown here is derived from an EMBL/GenBank/DDBJ whole genome shotgun (WGS) entry which is preliminary data.</text>
</comment>
<dbReference type="Proteomes" id="UP001066276">
    <property type="component" value="Chromosome 3_1"/>
</dbReference>
<feature type="region of interest" description="Disordered" evidence="1">
    <location>
        <begin position="1"/>
        <end position="22"/>
    </location>
</feature>
<protein>
    <submittedName>
        <fullName evidence="2">Uncharacterized protein</fullName>
    </submittedName>
</protein>
<keyword evidence="3" id="KW-1185">Reference proteome</keyword>